<protein>
    <submittedName>
        <fullName evidence="2">Uncharacterized protein</fullName>
    </submittedName>
</protein>
<dbReference type="EMBL" id="AMZN01000046">
    <property type="protein sequence ID" value="ELR71032.1"/>
    <property type="molecule type" value="Genomic_DNA"/>
</dbReference>
<proteinExistence type="predicted"/>
<feature type="transmembrane region" description="Helical" evidence="1">
    <location>
        <begin position="23"/>
        <end position="48"/>
    </location>
</feature>
<reference evidence="2 3" key="1">
    <citation type="submission" date="2012-12" db="EMBL/GenBank/DDBJ databases">
        <title>Genome assembly of Fulvivirga imtechensis AK7.</title>
        <authorList>
            <person name="Nupur N."/>
            <person name="Khatri I."/>
            <person name="Kumar R."/>
            <person name="Subramanian S."/>
            <person name="Pinnaka A."/>
        </authorList>
    </citation>
    <scope>NUCLEOTIDE SEQUENCE [LARGE SCALE GENOMIC DNA]</scope>
    <source>
        <strain evidence="2 3">AK7</strain>
    </source>
</reference>
<evidence type="ECO:0000313" key="2">
    <source>
        <dbReference type="EMBL" id="ELR71032.1"/>
    </source>
</evidence>
<accession>L8JUR6</accession>
<gene>
    <name evidence="2" type="ORF">C900_03162</name>
</gene>
<organism evidence="2 3">
    <name type="scientific">Fulvivirga imtechensis AK7</name>
    <dbReference type="NCBI Taxonomy" id="1237149"/>
    <lineage>
        <taxon>Bacteria</taxon>
        <taxon>Pseudomonadati</taxon>
        <taxon>Bacteroidota</taxon>
        <taxon>Cytophagia</taxon>
        <taxon>Cytophagales</taxon>
        <taxon>Fulvivirgaceae</taxon>
        <taxon>Fulvivirga</taxon>
    </lineage>
</organism>
<evidence type="ECO:0000256" key="1">
    <source>
        <dbReference type="SAM" id="Phobius"/>
    </source>
</evidence>
<comment type="caution">
    <text evidence="2">The sequence shown here is derived from an EMBL/GenBank/DDBJ whole genome shotgun (WGS) entry which is preliminary data.</text>
</comment>
<keyword evidence="1" id="KW-0812">Transmembrane</keyword>
<keyword evidence="3" id="KW-1185">Reference proteome</keyword>
<dbReference type="STRING" id="1237149.C900_03162"/>
<keyword evidence="1" id="KW-0472">Membrane</keyword>
<name>L8JUR6_9BACT</name>
<dbReference type="Proteomes" id="UP000011135">
    <property type="component" value="Unassembled WGS sequence"/>
</dbReference>
<dbReference type="AlphaFoldDB" id="L8JUR6"/>
<keyword evidence="1" id="KW-1133">Transmembrane helix</keyword>
<evidence type="ECO:0000313" key="3">
    <source>
        <dbReference type="Proteomes" id="UP000011135"/>
    </source>
</evidence>
<sequence>MLFVWGFGSDTNVNKANWAKATLIWMAIFIGLYILIAVVFGAAILSGLGGYN</sequence>